<feature type="domain" description="DUF4180" evidence="1">
    <location>
        <begin position="9"/>
        <end position="119"/>
    </location>
</feature>
<reference evidence="2 3" key="1">
    <citation type="submission" date="2018-02" db="EMBL/GenBank/DDBJ databases">
        <title>Whole genome sequencing of endophytic bacterium.</title>
        <authorList>
            <person name="Eedara R."/>
            <person name="Podile A.R."/>
        </authorList>
    </citation>
    <scope>NUCLEOTIDE SEQUENCE [LARGE SCALE GENOMIC DNA]</scope>
    <source>
        <strain evidence="2 3">RP1T</strain>
    </source>
</reference>
<dbReference type="InterPro" id="IPR025438">
    <property type="entry name" value="DUF4180"/>
</dbReference>
<dbReference type="OrthoDB" id="8595425at2"/>
<evidence type="ECO:0000259" key="1">
    <source>
        <dbReference type="Pfam" id="PF13788"/>
    </source>
</evidence>
<dbReference type="EMBL" id="PUEJ01000015">
    <property type="protein sequence ID" value="PRH84171.1"/>
    <property type="molecule type" value="Genomic_DNA"/>
</dbReference>
<dbReference type="RefSeq" id="WP_105865381.1">
    <property type="nucleotide sequence ID" value="NZ_PUEJ01000015.1"/>
</dbReference>
<dbReference type="AlphaFoldDB" id="A0A2S9Q499"/>
<proteinExistence type="predicted"/>
<protein>
    <submittedName>
        <fullName evidence="2">DUF4180 domain-containing protein</fullName>
    </submittedName>
</protein>
<organism evidence="2 3">
    <name type="scientific">Labrys okinawensis</name>
    <dbReference type="NCBI Taxonomy" id="346911"/>
    <lineage>
        <taxon>Bacteria</taxon>
        <taxon>Pseudomonadati</taxon>
        <taxon>Pseudomonadota</taxon>
        <taxon>Alphaproteobacteria</taxon>
        <taxon>Hyphomicrobiales</taxon>
        <taxon>Xanthobacteraceae</taxon>
        <taxon>Labrys</taxon>
    </lineage>
</organism>
<evidence type="ECO:0000313" key="3">
    <source>
        <dbReference type="Proteomes" id="UP000237682"/>
    </source>
</evidence>
<gene>
    <name evidence="2" type="ORF">C5L14_28175</name>
</gene>
<accession>A0A2S9Q499</accession>
<keyword evidence="3" id="KW-1185">Reference proteome</keyword>
<evidence type="ECO:0000313" key="2">
    <source>
        <dbReference type="EMBL" id="PRH84171.1"/>
    </source>
</evidence>
<sequence>MSDRVEEIEGVRVLVCAGDGEKLAGEGDVNCFLGKAWEQEATMIAIPVARLADDFFRLRTRLAGTVVQKFVNYRLRLAVIGDISAWIAGSDALRDFVREANRGQDIWFAADLAELRSRL</sequence>
<name>A0A2S9Q499_9HYPH</name>
<comment type="caution">
    <text evidence="2">The sequence shown here is derived from an EMBL/GenBank/DDBJ whole genome shotgun (WGS) entry which is preliminary data.</text>
</comment>
<dbReference type="Pfam" id="PF13788">
    <property type="entry name" value="DUF4180"/>
    <property type="match status" value="1"/>
</dbReference>
<dbReference type="Proteomes" id="UP000237682">
    <property type="component" value="Unassembled WGS sequence"/>
</dbReference>